<accession>A0A1H7MS56</accession>
<evidence type="ECO:0000256" key="3">
    <source>
        <dbReference type="ARBA" id="ARBA00023225"/>
    </source>
</evidence>
<dbReference type="STRING" id="1396821.SAMN05444515_11033"/>
<dbReference type="Pfam" id="PF01312">
    <property type="entry name" value="Bac_export_2"/>
    <property type="match status" value="1"/>
</dbReference>
<keyword evidence="6" id="KW-0282">Flagellum</keyword>
<keyword evidence="3" id="KW-0813">Transport</keyword>
<feature type="region of interest" description="Disordered" evidence="5">
    <location>
        <begin position="90"/>
        <end position="121"/>
    </location>
</feature>
<evidence type="ECO:0000256" key="5">
    <source>
        <dbReference type="SAM" id="MobiDB-lite"/>
    </source>
</evidence>
<sequence>MNGKESRPDSRQAIALKYTGKGAPRLTAKGAGDIARQILDLADEHGVPIHEDAALTSALAQIPLGDEIPENLYVAVAEVLAFVYMLSGRRPGDLQPEQAPDKDKDVVSVTPRRDRSSQEGD</sequence>
<dbReference type="InterPro" id="IPR029025">
    <property type="entry name" value="T3SS_substrate_exporter_C"/>
</dbReference>
<comment type="similarity">
    <text evidence="1">Belongs to the type III secretion exporter family.</text>
</comment>
<evidence type="ECO:0000256" key="2">
    <source>
        <dbReference type="ARBA" id="ARBA00021622"/>
    </source>
</evidence>
<dbReference type="Gene3D" id="3.40.1690.10">
    <property type="entry name" value="secretion proteins EscU"/>
    <property type="match status" value="1"/>
</dbReference>
<dbReference type="OrthoDB" id="5244399at2"/>
<keyword evidence="6" id="KW-0969">Cilium</keyword>
<dbReference type="RefSeq" id="WP_090253810.1">
    <property type="nucleotide sequence ID" value="NZ_FOAA01000010.1"/>
</dbReference>
<evidence type="ECO:0000313" key="7">
    <source>
        <dbReference type="Proteomes" id="UP000199256"/>
    </source>
</evidence>
<gene>
    <name evidence="6" type="ORF">SAMN05444515_11033</name>
</gene>
<dbReference type="EMBL" id="FOAA01000010">
    <property type="protein sequence ID" value="SEL14054.1"/>
    <property type="molecule type" value="Genomic_DNA"/>
</dbReference>
<dbReference type="AlphaFoldDB" id="A0A1H7MS56"/>
<keyword evidence="3" id="KW-0653">Protein transport</keyword>
<reference evidence="7" key="1">
    <citation type="submission" date="2016-10" db="EMBL/GenBank/DDBJ databases">
        <authorList>
            <person name="Varghese N."/>
            <person name="Submissions S."/>
        </authorList>
    </citation>
    <scope>NUCLEOTIDE SEQUENCE [LARGE SCALE GENOMIC DNA]</scope>
    <source>
        <strain evidence="7">DSM 241</strain>
    </source>
</reference>
<comment type="function">
    <text evidence="4">Required for formation of the rod structure in the basal body of the flagellar apparatus. Together with FliI and FliH, may constitute the export apparatus of flagellin.</text>
</comment>
<dbReference type="Proteomes" id="UP000199256">
    <property type="component" value="Unassembled WGS sequence"/>
</dbReference>
<protein>
    <recommendedName>
        <fullName evidence="2">Flagellar biosynthetic protein FlhB</fullName>
    </recommendedName>
</protein>
<organism evidence="6 7">
    <name type="scientific">Ectothiorhodospira marina</name>
    <dbReference type="NCBI Taxonomy" id="1396821"/>
    <lineage>
        <taxon>Bacteria</taxon>
        <taxon>Pseudomonadati</taxon>
        <taxon>Pseudomonadota</taxon>
        <taxon>Gammaproteobacteria</taxon>
        <taxon>Chromatiales</taxon>
        <taxon>Ectothiorhodospiraceae</taxon>
        <taxon>Ectothiorhodospira</taxon>
    </lineage>
</organism>
<dbReference type="InterPro" id="IPR006135">
    <property type="entry name" value="T3SS_substrate_exporter"/>
</dbReference>
<proteinExistence type="inferred from homology"/>
<evidence type="ECO:0000313" key="6">
    <source>
        <dbReference type="EMBL" id="SEL14054.1"/>
    </source>
</evidence>
<keyword evidence="6" id="KW-0966">Cell projection</keyword>
<keyword evidence="7" id="KW-1185">Reference proteome</keyword>
<dbReference type="PANTHER" id="PTHR30531">
    <property type="entry name" value="FLAGELLAR BIOSYNTHETIC PROTEIN FLHB"/>
    <property type="match status" value="1"/>
</dbReference>
<keyword evidence="3" id="KW-1006">Bacterial flagellum protein export</keyword>
<name>A0A1H7MS56_9GAMM</name>
<feature type="compositionally biased region" description="Basic and acidic residues" evidence="5">
    <location>
        <begin position="99"/>
        <end position="121"/>
    </location>
</feature>
<evidence type="ECO:0000256" key="1">
    <source>
        <dbReference type="ARBA" id="ARBA00010690"/>
    </source>
</evidence>
<dbReference type="SUPFAM" id="SSF160544">
    <property type="entry name" value="EscU C-terminal domain-like"/>
    <property type="match status" value="1"/>
</dbReference>
<dbReference type="PANTHER" id="PTHR30531:SF12">
    <property type="entry name" value="FLAGELLAR BIOSYNTHETIC PROTEIN FLHB"/>
    <property type="match status" value="1"/>
</dbReference>
<dbReference type="GO" id="GO:0005886">
    <property type="term" value="C:plasma membrane"/>
    <property type="evidence" value="ECO:0007669"/>
    <property type="project" value="TreeGrafter"/>
</dbReference>
<evidence type="ECO:0000256" key="4">
    <source>
        <dbReference type="ARBA" id="ARBA00025078"/>
    </source>
</evidence>
<dbReference type="GO" id="GO:0009306">
    <property type="term" value="P:protein secretion"/>
    <property type="evidence" value="ECO:0007669"/>
    <property type="project" value="InterPro"/>
</dbReference>